<dbReference type="FunFam" id="1.10.10.10:FF:000116">
    <property type="entry name" value="DNA-directed RNA polymerase III subunit RPC6"/>
    <property type="match status" value="1"/>
</dbReference>
<dbReference type="PANTHER" id="PTHR12780">
    <property type="entry name" value="RNA POLYMERASE III DNA DIRECTED , 39KD SUBUNIT-RELATED"/>
    <property type="match status" value="1"/>
</dbReference>
<dbReference type="InterPro" id="IPR036390">
    <property type="entry name" value="WH_DNA-bd_sf"/>
</dbReference>
<evidence type="ECO:0000256" key="5">
    <source>
        <dbReference type="ARBA" id="ARBA00023242"/>
    </source>
</evidence>
<dbReference type="GO" id="GO:0005737">
    <property type="term" value="C:cytoplasm"/>
    <property type="evidence" value="ECO:0007669"/>
    <property type="project" value="UniProtKB-ARBA"/>
</dbReference>
<dbReference type="Pfam" id="PF05158">
    <property type="entry name" value="RNA_pol_Rpc34"/>
    <property type="match status" value="1"/>
</dbReference>
<proteinExistence type="inferred from homology"/>
<dbReference type="InterPro" id="IPR016049">
    <property type="entry name" value="RNA_pol_Rpc34-like"/>
</dbReference>
<evidence type="ECO:0000256" key="2">
    <source>
        <dbReference type="ARBA" id="ARBA00011038"/>
    </source>
</evidence>
<sequence length="239" mass="26528">MSILQGKRKRQDLASAVSASLSNEDRVIYNIIRAKKELGIHHTDIKRETNIPETMLKRTIKSLLSKSLIKEVVSIQNRQKKLLMAVEFQPSKEITGGDWYTEGKLDTQLIEALSDVCFKIILRQKVATCDGIVDWIRTVASGVFPNGVSVEQVEQILKVLIMENKVQEVTSTGVGDFASVPAGQVCYRLINRASTGNGNVKVGIMVSIPCGVCPNIKLCSPDGVINPKTCDYYQKWLDF</sequence>
<dbReference type="GeneID" id="113859898"/>
<evidence type="ECO:0000256" key="3">
    <source>
        <dbReference type="ARBA" id="ARBA00022478"/>
    </source>
</evidence>
<keyword evidence="3" id="KW-0240">DNA-directed RNA polymerase</keyword>
<reference evidence="7" key="2">
    <citation type="submission" date="2025-08" db="UniProtKB">
        <authorList>
            <consortium name="RefSeq"/>
        </authorList>
    </citation>
    <scope>IDENTIFICATION</scope>
    <source>
        <tissue evidence="7">Young leaves</tissue>
    </source>
</reference>
<keyword evidence="5" id="KW-0539">Nucleus</keyword>
<dbReference type="GO" id="GO:0006383">
    <property type="term" value="P:transcription by RNA polymerase III"/>
    <property type="evidence" value="ECO:0007669"/>
    <property type="project" value="InterPro"/>
</dbReference>
<dbReference type="InterPro" id="IPR036388">
    <property type="entry name" value="WH-like_DNA-bd_sf"/>
</dbReference>
<comment type="similarity">
    <text evidence="2">Belongs to the eukaryotic RPC34/RPC39 RNA polymerase subunit family.</text>
</comment>
<evidence type="ECO:0000313" key="6">
    <source>
        <dbReference type="Proteomes" id="UP000694853"/>
    </source>
</evidence>
<accession>A0A8B8KWT1</accession>
<name>A0A8B8KWT1_ABRPR</name>
<organism evidence="6 7">
    <name type="scientific">Abrus precatorius</name>
    <name type="common">Indian licorice</name>
    <name type="synonym">Glycine abrus</name>
    <dbReference type="NCBI Taxonomy" id="3816"/>
    <lineage>
        <taxon>Eukaryota</taxon>
        <taxon>Viridiplantae</taxon>
        <taxon>Streptophyta</taxon>
        <taxon>Embryophyta</taxon>
        <taxon>Tracheophyta</taxon>
        <taxon>Spermatophyta</taxon>
        <taxon>Magnoliopsida</taxon>
        <taxon>eudicotyledons</taxon>
        <taxon>Gunneridae</taxon>
        <taxon>Pentapetalae</taxon>
        <taxon>rosids</taxon>
        <taxon>fabids</taxon>
        <taxon>Fabales</taxon>
        <taxon>Fabaceae</taxon>
        <taxon>Papilionoideae</taxon>
        <taxon>50 kb inversion clade</taxon>
        <taxon>NPAAA clade</taxon>
        <taxon>indigoferoid/millettioid clade</taxon>
        <taxon>Abreae</taxon>
        <taxon>Abrus</taxon>
    </lineage>
</organism>
<dbReference type="KEGG" id="aprc:113859898"/>
<evidence type="ECO:0000256" key="4">
    <source>
        <dbReference type="ARBA" id="ARBA00023163"/>
    </source>
</evidence>
<dbReference type="GO" id="GO:0005666">
    <property type="term" value="C:RNA polymerase III complex"/>
    <property type="evidence" value="ECO:0007669"/>
    <property type="project" value="InterPro"/>
</dbReference>
<evidence type="ECO:0000256" key="1">
    <source>
        <dbReference type="ARBA" id="ARBA00004123"/>
    </source>
</evidence>
<comment type="subcellular location">
    <subcellularLocation>
        <location evidence="1">Nucleus</location>
    </subcellularLocation>
</comment>
<dbReference type="SUPFAM" id="SSF46785">
    <property type="entry name" value="Winged helix' DNA-binding domain"/>
    <property type="match status" value="1"/>
</dbReference>
<dbReference type="InterPro" id="IPR007832">
    <property type="entry name" value="RNA_pol_Rpc34"/>
</dbReference>
<keyword evidence="4" id="KW-0804">Transcription</keyword>
<protein>
    <submittedName>
        <fullName evidence="7">DNA-directed RNA polymerase III subunit RPC6-like</fullName>
    </submittedName>
</protein>
<dbReference type="AlphaFoldDB" id="A0A8B8KWT1"/>
<dbReference type="Gene3D" id="1.10.10.10">
    <property type="entry name" value="Winged helix-like DNA-binding domain superfamily/Winged helix DNA-binding domain"/>
    <property type="match status" value="1"/>
</dbReference>
<reference evidence="6" key="1">
    <citation type="journal article" date="2019" name="Toxins">
        <title>Detection of Abrin-Like and Prepropulchellin-Like Toxin Genes and Transcripts Using Whole Genome Sequencing and Full-Length Transcript Sequencing of Abrus precatorius.</title>
        <authorList>
            <person name="Hovde B.T."/>
            <person name="Daligault H.E."/>
            <person name="Hanschen E.R."/>
            <person name="Kunde Y.A."/>
            <person name="Johnson M.B."/>
            <person name="Starkenburg S.R."/>
            <person name="Johnson S.L."/>
        </authorList>
    </citation>
    <scope>NUCLEOTIDE SEQUENCE [LARGE SCALE GENOMIC DNA]</scope>
</reference>
<dbReference type="Proteomes" id="UP000694853">
    <property type="component" value="Unplaced"/>
</dbReference>
<gene>
    <name evidence="7" type="primary">LOC113859898</name>
</gene>
<dbReference type="GO" id="GO:0005654">
    <property type="term" value="C:nucleoplasm"/>
    <property type="evidence" value="ECO:0007669"/>
    <property type="project" value="UniProtKB-ARBA"/>
</dbReference>
<evidence type="ECO:0000313" key="7">
    <source>
        <dbReference type="RefSeq" id="XP_027348362.1"/>
    </source>
</evidence>
<dbReference type="OrthoDB" id="613763at2759"/>
<dbReference type="RefSeq" id="XP_027348362.1">
    <property type="nucleotide sequence ID" value="XM_027492561.1"/>
</dbReference>
<keyword evidence="6" id="KW-1185">Reference proteome</keyword>